<keyword evidence="2" id="KW-0238">DNA-binding</keyword>
<evidence type="ECO:0000256" key="3">
    <source>
        <dbReference type="ARBA" id="ARBA00023163"/>
    </source>
</evidence>
<dbReference type="PROSITE" id="PS00894">
    <property type="entry name" value="HTH_DEOR_1"/>
    <property type="match status" value="1"/>
</dbReference>
<dbReference type="InterPro" id="IPR018356">
    <property type="entry name" value="Tscrpt_reg_HTH_DeoR_CS"/>
</dbReference>
<evidence type="ECO:0000256" key="2">
    <source>
        <dbReference type="ARBA" id="ARBA00023125"/>
    </source>
</evidence>
<dbReference type="InterPro" id="IPR014036">
    <property type="entry name" value="DeoR-like_C"/>
</dbReference>
<dbReference type="InterPro" id="IPR036388">
    <property type="entry name" value="WH-like_DNA-bd_sf"/>
</dbReference>
<protein>
    <recommendedName>
        <fullName evidence="4">HTH deoR-type domain-containing protein</fullName>
    </recommendedName>
</protein>
<dbReference type="InterPro" id="IPR036390">
    <property type="entry name" value="WH_DNA-bd_sf"/>
</dbReference>
<accession>A0A0P7BUH7</accession>
<dbReference type="OrthoDB" id="9797223at2"/>
<dbReference type="AlphaFoldDB" id="A0A0P7BUH7"/>
<evidence type="ECO:0000313" key="6">
    <source>
        <dbReference type="Proteomes" id="UP000050454"/>
    </source>
</evidence>
<dbReference type="GO" id="GO:0003700">
    <property type="term" value="F:DNA-binding transcription factor activity"/>
    <property type="evidence" value="ECO:0007669"/>
    <property type="project" value="InterPro"/>
</dbReference>
<dbReference type="PRINTS" id="PR00037">
    <property type="entry name" value="HTHLACR"/>
</dbReference>
<gene>
    <name evidence="5" type="ORF">AFM12_07325</name>
</gene>
<dbReference type="STRING" id="1605367.AFM12_07325"/>
<dbReference type="Gene3D" id="1.10.10.10">
    <property type="entry name" value="Winged helix-like DNA-binding domain superfamily/Winged helix DNA-binding domain"/>
    <property type="match status" value="1"/>
</dbReference>
<dbReference type="SUPFAM" id="SSF100950">
    <property type="entry name" value="NagB/RpiA/CoA transferase-like"/>
    <property type="match status" value="1"/>
</dbReference>
<dbReference type="PANTHER" id="PTHR30363:SF44">
    <property type="entry name" value="AGA OPERON TRANSCRIPTIONAL REPRESSOR-RELATED"/>
    <property type="match status" value="1"/>
</dbReference>
<proteinExistence type="predicted"/>
<feature type="domain" description="HTH deoR-type" evidence="4">
    <location>
        <begin position="3"/>
        <end position="58"/>
    </location>
</feature>
<dbReference type="RefSeq" id="WP_055146018.1">
    <property type="nucleotide sequence ID" value="NZ_JXSZ01000006.1"/>
</dbReference>
<keyword evidence="6" id="KW-1185">Reference proteome</keyword>
<dbReference type="Pfam" id="PF00455">
    <property type="entry name" value="DeoRC"/>
    <property type="match status" value="1"/>
</dbReference>
<dbReference type="EMBL" id="LGTQ01000006">
    <property type="protein sequence ID" value="KPM48438.1"/>
    <property type="molecule type" value="Genomic_DNA"/>
</dbReference>
<dbReference type="Pfam" id="PF08220">
    <property type="entry name" value="HTH_DeoR"/>
    <property type="match status" value="1"/>
</dbReference>
<dbReference type="PROSITE" id="PS51000">
    <property type="entry name" value="HTH_DEOR_2"/>
    <property type="match status" value="1"/>
</dbReference>
<organism evidence="5 6">
    <name type="scientific">Jiulongibacter sediminis</name>
    <dbReference type="NCBI Taxonomy" id="1605367"/>
    <lineage>
        <taxon>Bacteria</taxon>
        <taxon>Pseudomonadati</taxon>
        <taxon>Bacteroidota</taxon>
        <taxon>Cytophagia</taxon>
        <taxon>Cytophagales</taxon>
        <taxon>Leadbetterellaceae</taxon>
        <taxon>Jiulongibacter</taxon>
    </lineage>
</organism>
<dbReference type="GO" id="GO:0003677">
    <property type="term" value="F:DNA binding"/>
    <property type="evidence" value="ECO:0007669"/>
    <property type="project" value="UniProtKB-KW"/>
</dbReference>
<comment type="caution">
    <text evidence="5">The sequence shown here is derived from an EMBL/GenBank/DDBJ whole genome shotgun (WGS) entry which is preliminary data.</text>
</comment>
<keyword evidence="1" id="KW-0805">Transcription regulation</keyword>
<keyword evidence="3" id="KW-0804">Transcription</keyword>
<reference evidence="5 6" key="1">
    <citation type="submission" date="2015-07" db="EMBL/GenBank/DDBJ databases">
        <title>The draft genome sequence of Leadbetterella sp. JN14-9.</title>
        <authorList>
            <person name="Liu Y."/>
            <person name="Du J."/>
            <person name="Shao Z."/>
        </authorList>
    </citation>
    <scope>NUCLEOTIDE SEQUENCE [LARGE SCALE GENOMIC DNA]</scope>
    <source>
        <strain evidence="5 6">JN14-9</strain>
    </source>
</reference>
<evidence type="ECO:0000259" key="4">
    <source>
        <dbReference type="PROSITE" id="PS51000"/>
    </source>
</evidence>
<evidence type="ECO:0000313" key="5">
    <source>
        <dbReference type="EMBL" id="KPM48438.1"/>
    </source>
</evidence>
<dbReference type="SUPFAM" id="SSF46785">
    <property type="entry name" value="Winged helix' DNA-binding domain"/>
    <property type="match status" value="1"/>
</dbReference>
<dbReference type="PANTHER" id="PTHR30363">
    <property type="entry name" value="HTH-TYPE TRANSCRIPTIONAL REGULATOR SRLR-RELATED"/>
    <property type="match status" value="1"/>
</dbReference>
<sequence>MRFELRKQKILQLLLQNEELSVAEAASQLDVSDITIRRDFAQLEKENLLKRTHGGAMAMAESPVISFQLKDLKNAEAKIEIGKKAAQFVKDGDVIFIDCGSTTLQMCPFIKELKVKVITNSLPVLNALVGSKCSVNLIGGEYDPQRQAMHGKMAEWHIQQYHATKAFIGADAIDENQNLWANSEKEAEISHAMIQNSEQVYVLADSSKFGKKSYLKFCQNLEKVTFLSEG</sequence>
<name>A0A0P7BUH7_9BACT</name>
<dbReference type="InterPro" id="IPR037171">
    <property type="entry name" value="NagB/RpiA_transferase-like"/>
</dbReference>
<dbReference type="InterPro" id="IPR050313">
    <property type="entry name" value="Carb_Metab_HTH_regulators"/>
</dbReference>
<dbReference type="Gene3D" id="3.40.50.1360">
    <property type="match status" value="1"/>
</dbReference>
<dbReference type="SMART" id="SM00420">
    <property type="entry name" value="HTH_DEOR"/>
    <property type="match status" value="1"/>
</dbReference>
<evidence type="ECO:0000256" key="1">
    <source>
        <dbReference type="ARBA" id="ARBA00023015"/>
    </source>
</evidence>
<dbReference type="SMART" id="SM01134">
    <property type="entry name" value="DeoRC"/>
    <property type="match status" value="1"/>
</dbReference>
<dbReference type="Proteomes" id="UP000050454">
    <property type="component" value="Unassembled WGS sequence"/>
</dbReference>
<dbReference type="InterPro" id="IPR001034">
    <property type="entry name" value="DeoR_HTH"/>
</dbReference>